<dbReference type="Proteomes" id="UP000007266">
    <property type="component" value="Linkage group 3"/>
</dbReference>
<evidence type="ECO:0000313" key="2">
    <source>
        <dbReference type="Proteomes" id="UP000007266"/>
    </source>
</evidence>
<proteinExistence type="predicted"/>
<accession>A0A139WLX4</accession>
<keyword evidence="2" id="KW-1185">Reference proteome</keyword>
<dbReference type="AlphaFoldDB" id="A0A139WLX4"/>
<evidence type="ECO:0000313" key="1">
    <source>
        <dbReference type="EMBL" id="KYB28906.1"/>
    </source>
</evidence>
<name>A0A139WLX4_TRICA</name>
<protein>
    <submittedName>
        <fullName evidence="1">Uncharacterized protein</fullName>
    </submittedName>
</protein>
<organism evidence="1 2">
    <name type="scientific">Tribolium castaneum</name>
    <name type="common">Red flour beetle</name>
    <dbReference type="NCBI Taxonomy" id="7070"/>
    <lineage>
        <taxon>Eukaryota</taxon>
        <taxon>Metazoa</taxon>
        <taxon>Ecdysozoa</taxon>
        <taxon>Arthropoda</taxon>
        <taxon>Hexapoda</taxon>
        <taxon>Insecta</taxon>
        <taxon>Pterygota</taxon>
        <taxon>Neoptera</taxon>
        <taxon>Endopterygota</taxon>
        <taxon>Coleoptera</taxon>
        <taxon>Polyphaga</taxon>
        <taxon>Cucujiformia</taxon>
        <taxon>Tenebrionidae</taxon>
        <taxon>Tenebrionidae incertae sedis</taxon>
        <taxon>Tribolium</taxon>
    </lineage>
</organism>
<sequence length="39" mass="4630">MEGRRKRSSLFGNKHKEQQAGCILNVIEDLMEQQKRLEE</sequence>
<reference evidence="1 2" key="2">
    <citation type="journal article" date="2010" name="Nucleic Acids Res.">
        <title>BeetleBase in 2010: revisions to provide comprehensive genomic information for Tribolium castaneum.</title>
        <authorList>
            <person name="Kim H.S."/>
            <person name="Murphy T."/>
            <person name="Xia J."/>
            <person name="Caragea D."/>
            <person name="Park Y."/>
            <person name="Beeman R.W."/>
            <person name="Lorenzen M.D."/>
            <person name="Butcher S."/>
            <person name="Manak J.R."/>
            <person name="Brown S.J."/>
        </authorList>
    </citation>
    <scope>GENOME REANNOTATION</scope>
    <source>
        <strain evidence="1 2">Georgia GA2</strain>
    </source>
</reference>
<dbReference type="InParanoid" id="A0A139WLX4"/>
<reference evidence="1 2" key="1">
    <citation type="journal article" date="2008" name="Nature">
        <title>The genome of the model beetle and pest Tribolium castaneum.</title>
        <authorList>
            <consortium name="Tribolium Genome Sequencing Consortium"/>
            <person name="Richards S."/>
            <person name="Gibbs R.A."/>
            <person name="Weinstock G.M."/>
            <person name="Brown S.J."/>
            <person name="Denell R."/>
            <person name="Beeman R.W."/>
            <person name="Gibbs R."/>
            <person name="Beeman R.W."/>
            <person name="Brown S.J."/>
            <person name="Bucher G."/>
            <person name="Friedrich M."/>
            <person name="Grimmelikhuijzen C.J."/>
            <person name="Klingler M."/>
            <person name="Lorenzen M."/>
            <person name="Richards S."/>
            <person name="Roth S."/>
            <person name="Schroder R."/>
            <person name="Tautz D."/>
            <person name="Zdobnov E.M."/>
            <person name="Muzny D."/>
            <person name="Gibbs R.A."/>
            <person name="Weinstock G.M."/>
            <person name="Attaway T."/>
            <person name="Bell S."/>
            <person name="Buhay C.J."/>
            <person name="Chandrabose M.N."/>
            <person name="Chavez D."/>
            <person name="Clerk-Blankenburg K.P."/>
            <person name="Cree A."/>
            <person name="Dao M."/>
            <person name="Davis C."/>
            <person name="Chacko J."/>
            <person name="Dinh H."/>
            <person name="Dugan-Rocha S."/>
            <person name="Fowler G."/>
            <person name="Garner T.T."/>
            <person name="Garnes J."/>
            <person name="Gnirke A."/>
            <person name="Hawes A."/>
            <person name="Hernandez J."/>
            <person name="Hines S."/>
            <person name="Holder M."/>
            <person name="Hume J."/>
            <person name="Jhangiani S.N."/>
            <person name="Joshi V."/>
            <person name="Khan Z.M."/>
            <person name="Jackson L."/>
            <person name="Kovar C."/>
            <person name="Kowis A."/>
            <person name="Lee S."/>
            <person name="Lewis L.R."/>
            <person name="Margolis J."/>
            <person name="Morgan M."/>
            <person name="Nazareth L.V."/>
            <person name="Nguyen N."/>
            <person name="Okwuonu G."/>
            <person name="Parker D."/>
            <person name="Richards S."/>
            <person name="Ruiz S.J."/>
            <person name="Santibanez J."/>
            <person name="Savard J."/>
            <person name="Scherer S.E."/>
            <person name="Schneider B."/>
            <person name="Sodergren E."/>
            <person name="Tautz D."/>
            <person name="Vattahil S."/>
            <person name="Villasana D."/>
            <person name="White C.S."/>
            <person name="Wright R."/>
            <person name="Park Y."/>
            <person name="Beeman R.W."/>
            <person name="Lord J."/>
            <person name="Oppert B."/>
            <person name="Lorenzen M."/>
            <person name="Brown S."/>
            <person name="Wang L."/>
            <person name="Savard J."/>
            <person name="Tautz D."/>
            <person name="Richards S."/>
            <person name="Weinstock G."/>
            <person name="Gibbs R.A."/>
            <person name="Liu Y."/>
            <person name="Worley K."/>
            <person name="Weinstock G."/>
            <person name="Elsik C.G."/>
            <person name="Reese J.T."/>
            <person name="Elhaik E."/>
            <person name="Landan G."/>
            <person name="Graur D."/>
            <person name="Arensburger P."/>
            <person name="Atkinson P."/>
            <person name="Beeman R.W."/>
            <person name="Beidler J."/>
            <person name="Brown S.J."/>
            <person name="Demuth J.P."/>
            <person name="Drury D.W."/>
            <person name="Du Y.Z."/>
            <person name="Fujiwara H."/>
            <person name="Lorenzen M."/>
            <person name="Maselli V."/>
            <person name="Osanai M."/>
            <person name="Park Y."/>
            <person name="Robertson H.M."/>
            <person name="Tu Z."/>
            <person name="Wang J.J."/>
            <person name="Wang S."/>
            <person name="Richards S."/>
            <person name="Song H."/>
            <person name="Zhang L."/>
            <person name="Sodergren E."/>
            <person name="Werner D."/>
            <person name="Stanke M."/>
            <person name="Morgenstern B."/>
            <person name="Solovyev V."/>
            <person name="Kosarev P."/>
            <person name="Brown G."/>
            <person name="Chen H.C."/>
            <person name="Ermolaeva O."/>
            <person name="Hlavina W."/>
            <person name="Kapustin Y."/>
            <person name="Kiryutin B."/>
            <person name="Kitts P."/>
            <person name="Maglott D."/>
            <person name="Pruitt K."/>
            <person name="Sapojnikov V."/>
            <person name="Souvorov A."/>
            <person name="Mackey A.J."/>
            <person name="Waterhouse R.M."/>
            <person name="Wyder S."/>
            <person name="Zdobnov E.M."/>
            <person name="Zdobnov E.M."/>
            <person name="Wyder S."/>
            <person name="Kriventseva E.V."/>
            <person name="Kadowaki T."/>
            <person name="Bork P."/>
            <person name="Aranda M."/>
            <person name="Bao R."/>
            <person name="Beermann A."/>
            <person name="Berns N."/>
            <person name="Bolognesi R."/>
            <person name="Bonneton F."/>
            <person name="Bopp D."/>
            <person name="Brown S.J."/>
            <person name="Bucher G."/>
            <person name="Butts T."/>
            <person name="Chaumot A."/>
            <person name="Denell R.E."/>
            <person name="Ferrier D.E."/>
            <person name="Friedrich M."/>
            <person name="Gordon C.M."/>
            <person name="Jindra M."/>
            <person name="Klingler M."/>
            <person name="Lan Q."/>
            <person name="Lattorff H.M."/>
            <person name="Laudet V."/>
            <person name="von Levetsow C."/>
            <person name="Liu Z."/>
            <person name="Lutz R."/>
            <person name="Lynch J.A."/>
            <person name="da Fonseca R.N."/>
            <person name="Posnien N."/>
            <person name="Reuter R."/>
            <person name="Roth S."/>
            <person name="Savard J."/>
            <person name="Schinko J.B."/>
            <person name="Schmitt C."/>
            <person name="Schoppmeier M."/>
            <person name="Schroder R."/>
            <person name="Shippy T.D."/>
            <person name="Simonnet F."/>
            <person name="Marques-Souza H."/>
            <person name="Tautz D."/>
            <person name="Tomoyasu Y."/>
            <person name="Trauner J."/>
            <person name="Van der Zee M."/>
            <person name="Vervoort M."/>
            <person name="Wittkopp N."/>
            <person name="Wimmer E.A."/>
            <person name="Yang X."/>
            <person name="Jones A.K."/>
            <person name="Sattelle D.B."/>
            <person name="Ebert P.R."/>
            <person name="Nelson D."/>
            <person name="Scott J.G."/>
            <person name="Beeman R.W."/>
            <person name="Muthukrishnan S."/>
            <person name="Kramer K.J."/>
            <person name="Arakane Y."/>
            <person name="Beeman R.W."/>
            <person name="Zhu Q."/>
            <person name="Hogenkamp D."/>
            <person name="Dixit R."/>
            <person name="Oppert B."/>
            <person name="Jiang H."/>
            <person name="Zou Z."/>
            <person name="Marshall J."/>
            <person name="Elpidina E."/>
            <person name="Vinokurov K."/>
            <person name="Oppert C."/>
            <person name="Zou Z."/>
            <person name="Evans J."/>
            <person name="Lu Z."/>
            <person name="Zhao P."/>
            <person name="Sumathipala N."/>
            <person name="Altincicek B."/>
            <person name="Vilcinskas A."/>
            <person name="Williams M."/>
            <person name="Hultmark D."/>
            <person name="Hetru C."/>
            <person name="Jiang H."/>
            <person name="Grimmelikhuijzen C.J."/>
            <person name="Hauser F."/>
            <person name="Cazzamali G."/>
            <person name="Williamson M."/>
            <person name="Park Y."/>
            <person name="Li B."/>
            <person name="Tanaka Y."/>
            <person name="Predel R."/>
            <person name="Neupert S."/>
            <person name="Schachtner J."/>
            <person name="Verleyen P."/>
            <person name="Raible F."/>
            <person name="Bork P."/>
            <person name="Friedrich M."/>
            <person name="Walden K.K."/>
            <person name="Robertson H.M."/>
            <person name="Angeli S."/>
            <person name="Foret S."/>
            <person name="Bucher G."/>
            <person name="Schuetz S."/>
            <person name="Maleszka R."/>
            <person name="Wimmer E.A."/>
            <person name="Beeman R.W."/>
            <person name="Lorenzen M."/>
            <person name="Tomoyasu Y."/>
            <person name="Miller S.C."/>
            <person name="Grossmann D."/>
            <person name="Bucher G."/>
        </authorList>
    </citation>
    <scope>NUCLEOTIDE SEQUENCE [LARGE SCALE GENOMIC DNA]</scope>
    <source>
        <strain evidence="1 2">Georgia GA2</strain>
    </source>
</reference>
<dbReference type="EMBL" id="KQ971319">
    <property type="protein sequence ID" value="KYB28906.1"/>
    <property type="molecule type" value="Genomic_DNA"/>
</dbReference>
<gene>
    <name evidence="1" type="primary">AUGUSTUS-3.0.2_34581</name>
    <name evidence="1" type="ORF">TcasGA2_TC034581</name>
</gene>